<organism evidence="3 4">
    <name type="scientific">Hominifimenecus microfluidus</name>
    <dbReference type="NCBI Taxonomy" id="2885348"/>
    <lineage>
        <taxon>Bacteria</taxon>
        <taxon>Bacillati</taxon>
        <taxon>Bacillota</taxon>
        <taxon>Clostridia</taxon>
        <taxon>Lachnospirales</taxon>
        <taxon>Lachnospiraceae</taxon>
        <taxon>Hominifimenecus</taxon>
    </lineage>
</organism>
<evidence type="ECO:0000259" key="2">
    <source>
        <dbReference type="Pfam" id="PF03313"/>
    </source>
</evidence>
<dbReference type="Pfam" id="PF03313">
    <property type="entry name" value="SDH_alpha"/>
    <property type="match status" value="1"/>
</dbReference>
<dbReference type="PANTHER" id="PTHR30501:SF2">
    <property type="entry name" value="UPF0597 PROTEIN YHAM"/>
    <property type="match status" value="1"/>
</dbReference>
<comment type="caution">
    <text evidence="3">The sequence shown here is derived from an EMBL/GenBank/DDBJ whole genome shotgun (WGS) entry which is preliminary data.</text>
</comment>
<dbReference type="InterPro" id="IPR005130">
    <property type="entry name" value="Ser_deHydtase-like_asu"/>
</dbReference>
<dbReference type="PIRSF" id="PIRSF006054">
    <property type="entry name" value="UCP006054"/>
    <property type="match status" value="1"/>
</dbReference>
<evidence type="ECO:0000256" key="1">
    <source>
        <dbReference type="HAMAP-Rule" id="MF_01845"/>
    </source>
</evidence>
<proteinExistence type="inferred from homology"/>
<keyword evidence="3" id="KW-0456">Lyase</keyword>
<dbReference type="InterPro" id="IPR021144">
    <property type="entry name" value="UPF0597"/>
</dbReference>
<dbReference type="Proteomes" id="UP001198182">
    <property type="component" value="Unassembled WGS sequence"/>
</dbReference>
<dbReference type="RefSeq" id="WP_308453140.1">
    <property type="nucleotide sequence ID" value="NZ_JAJEQR010000011.1"/>
</dbReference>
<protein>
    <recommendedName>
        <fullName evidence="1">UPF0597 protein LKD81_05560</fullName>
    </recommendedName>
</protein>
<dbReference type="GO" id="GO:0080146">
    <property type="term" value="F:L-cysteine desulfhydrase activity"/>
    <property type="evidence" value="ECO:0007669"/>
    <property type="project" value="TreeGrafter"/>
</dbReference>
<dbReference type="AlphaFoldDB" id="A0AAE3JF84"/>
<evidence type="ECO:0000313" key="3">
    <source>
        <dbReference type="EMBL" id="MCC2230467.1"/>
    </source>
</evidence>
<evidence type="ECO:0000313" key="4">
    <source>
        <dbReference type="Proteomes" id="UP001198182"/>
    </source>
</evidence>
<comment type="similarity">
    <text evidence="1">Belongs to the UPF0597 family.</text>
</comment>
<feature type="domain" description="Serine dehydratase-like alpha subunit" evidence="2">
    <location>
        <begin position="91"/>
        <end position="421"/>
    </location>
</feature>
<name>A0AAE3JF84_9FIRM</name>
<dbReference type="EMBL" id="JAJEQR010000011">
    <property type="protein sequence ID" value="MCC2230467.1"/>
    <property type="molecule type" value="Genomic_DNA"/>
</dbReference>
<reference evidence="3" key="1">
    <citation type="submission" date="2021-10" db="EMBL/GenBank/DDBJ databases">
        <title>Anaerobic single-cell dispensing facilitates the cultivation of human gut bacteria.</title>
        <authorList>
            <person name="Afrizal A."/>
        </authorList>
    </citation>
    <scope>NUCLEOTIDE SEQUENCE</scope>
    <source>
        <strain evidence="3">CLA-AA-H215</strain>
    </source>
</reference>
<dbReference type="PANTHER" id="PTHR30501">
    <property type="entry name" value="UPF0597 PROTEIN YHAM"/>
    <property type="match status" value="1"/>
</dbReference>
<accession>A0AAE3JF84</accession>
<sequence length="427" mass="45360">MRKEDEKYRNYLQILQEELIPAMGCTEPIAIAYAAAKAKELLGEIPTSVVIEASGNIVKNVKSVVVPNTGGLKGIEAAAAAGIVAGRPELSLEVISGITQAEQEKIKKYLENTAIKVMPLNSDCVLDIQVCLRNGDEYAKVRISETHTNITHMEKNGEILLEKRIPGAVFADTNSDRAAMNVWDIWDFAETVDMDDVRNIISRQIDYNMEISRTGLAGNYGANVGRVLATTYGHNDVVSRAKAAAAAGSDARMSGCELPVIINSGSGNQGITVSVPVVVYAEELGVGEEKMYRALVLSNLLAIHQKTRIGRLSAYCGAVSAGAAAGAAIAYLHGGSYKEIIHTLVNALAIVSGIICDGAKPSCAAKIAAAVDAGILGYHMYQEGQQFYGGDGIISKGVEATLENIGRLGKDGMRGTDEEIIRIMTGT</sequence>
<dbReference type="GO" id="GO:0019450">
    <property type="term" value="P:L-cysteine catabolic process to pyruvate"/>
    <property type="evidence" value="ECO:0007669"/>
    <property type="project" value="TreeGrafter"/>
</dbReference>
<keyword evidence="4" id="KW-1185">Reference proteome</keyword>
<gene>
    <name evidence="3" type="ORF">LKD81_05560</name>
</gene>
<dbReference type="HAMAP" id="MF_01845">
    <property type="entry name" value="UPF0597"/>
    <property type="match status" value="1"/>
</dbReference>